<keyword evidence="2" id="KW-1185">Reference proteome</keyword>
<protein>
    <submittedName>
        <fullName evidence="1">Uncharacterized protein</fullName>
    </submittedName>
</protein>
<dbReference type="AlphaFoldDB" id="D3QZS0"/>
<dbReference type="EMBL" id="CP001850">
    <property type="protein sequence ID" value="ADC91791.1"/>
    <property type="molecule type" value="Genomic_DNA"/>
</dbReference>
<reference evidence="2" key="1">
    <citation type="submission" date="2009-12" db="EMBL/GenBank/DDBJ databases">
        <title>Sequence of Clostridiales genomosp. BVAB3 str. UPII9-5.</title>
        <authorList>
            <person name="Madupu R."/>
            <person name="Durkin A.S."/>
            <person name="Torralba M."/>
            <person name="Methe B."/>
            <person name="Sutton G.G."/>
            <person name="Strausberg R.L."/>
            <person name="Nelson K.E."/>
        </authorList>
    </citation>
    <scope>NUCLEOTIDE SEQUENCE [LARGE SCALE GENOMIC DNA]</scope>
    <source>
        <strain evidence="2">UPII9-5</strain>
    </source>
</reference>
<dbReference type="HOGENOM" id="CLU_2991357_0_0_9"/>
<dbReference type="Proteomes" id="UP000008234">
    <property type="component" value="Chromosome"/>
</dbReference>
<gene>
    <name evidence="1" type="ordered locus">HMPREF0868_0073</name>
</gene>
<organism evidence="1 2">
    <name type="scientific">Mageeibacillus indolicus (strain UPII9-5)</name>
    <name type="common">Clostridiales genomosp. BVAB3 (strain UPII9-5)</name>
    <dbReference type="NCBI Taxonomy" id="699246"/>
    <lineage>
        <taxon>Bacteria</taxon>
        <taxon>Bacillati</taxon>
        <taxon>Bacillota</taxon>
        <taxon>Clostridia</taxon>
        <taxon>Eubacteriales</taxon>
        <taxon>Oscillospiraceae</taxon>
        <taxon>Mageeibacillus</taxon>
    </lineage>
</organism>
<sequence>MIPLGYPGNANRNSQFFPQRIIADHPPTAKIRVLLNFSFIPIFIPDSNLETEKFVIV</sequence>
<evidence type="ECO:0000313" key="1">
    <source>
        <dbReference type="EMBL" id="ADC91791.1"/>
    </source>
</evidence>
<name>D3QZS0_MAGIU</name>
<dbReference type="KEGG" id="clo:HMPREF0868_0073"/>
<accession>D3QZS0</accession>
<proteinExistence type="predicted"/>
<evidence type="ECO:0000313" key="2">
    <source>
        <dbReference type="Proteomes" id="UP000008234"/>
    </source>
</evidence>